<feature type="transmembrane region" description="Helical" evidence="1">
    <location>
        <begin position="54"/>
        <end position="74"/>
    </location>
</feature>
<evidence type="ECO:0000313" key="2">
    <source>
        <dbReference type="EMBL" id="GAA6114182.1"/>
    </source>
</evidence>
<reference evidence="2 3" key="1">
    <citation type="submission" date="2024-03" db="EMBL/GenBank/DDBJ databases">
        <title>Inconsistent identification of Apilactobacillus kunkeei-related strains obtained by well-developed overall genome related indices.</title>
        <authorList>
            <person name="Maeno S."/>
            <person name="Endo A."/>
        </authorList>
    </citation>
    <scope>NUCLEOTIDE SEQUENCE [LARGE SCALE GENOMIC DNA]</scope>
    <source>
        <strain evidence="2 3">20H-10</strain>
    </source>
</reference>
<keyword evidence="1" id="KW-0472">Membrane</keyword>
<name>A0ABP9ZHB1_9LACO</name>
<feature type="transmembrane region" description="Helical" evidence="1">
    <location>
        <begin position="12"/>
        <end position="33"/>
    </location>
</feature>
<gene>
    <name evidence="2" type="ORF">AP20H10_05450</name>
</gene>
<protein>
    <submittedName>
        <fullName evidence="2">Uncharacterized protein</fullName>
    </submittedName>
</protein>
<accession>A0ABP9ZHB1</accession>
<sequence length="76" mass="8318">MQAVQHTQSFFMLFAYGVFLFGAICMGLGWFFFKLRAMANKPAWDGIGGKLIRFGAVIVVIGVILVAAAIYLLGSR</sequence>
<evidence type="ECO:0000256" key="1">
    <source>
        <dbReference type="SAM" id="Phobius"/>
    </source>
</evidence>
<comment type="caution">
    <text evidence="2">The sequence shown here is derived from an EMBL/GenBank/DDBJ whole genome shotgun (WGS) entry which is preliminary data.</text>
</comment>
<organism evidence="2 3">
    <name type="scientific">Apilactobacillus apinorum</name>
    <dbReference type="NCBI Taxonomy" id="1218495"/>
    <lineage>
        <taxon>Bacteria</taxon>
        <taxon>Bacillati</taxon>
        <taxon>Bacillota</taxon>
        <taxon>Bacilli</taxon>
        <taxon>Lactobacillales</taxon>
        <taxon>Lactobacillaceae</taxon>
        <taxon>Apilactobacillus</taxon>
    </lineage>
</organism>
<evidence type="ECO:0000313" key="3">
    <source>
        <dbReference type="Proteomes" id="UP001438112"/>
    </source>
</evidence>
<dbReference type="Proteomes" id="UP001438112">
    <property type="component" value="Unassembled WGS sequence"/>
</dbReference>
<keyword evidence="3" id="KW-1185">Reference proteome</keyword>
<proteinExistence type="predicted"/>
<dbReference type="EMBL" id="BAABVV010000028">
    <property type="protein sequence ID" value="GAA6114182.1"/>
    <property type="molecule type" value="Genomic_DNA"/>
</dbReference>
<keyword evidence="1" id="KW-1133">Transmembrane helix</keyword>
<keyword evidence="1" id="KW-0812">Transmembrane</keyword>
<dbReference type="RefSeq" id="WP_353317577.1">
    <property type="nucleotide sequence ID" value="NZ_BAABVV010000028.1"/>
</dbReference>